<organism evidence="1 2">
    <name type="scientific">Forsythia ovata</name>
    <dbReference type="NCBI Taxonomy" id="205694"/>
    <lineage>
        <taxon>Eukaryota</taxon>
        <taxon>Viridiplantae</taxon>
        <taxon>Streptophyta</taxon>
        <taxon>Embryophyta</taxon>
        <taxon>Tracheophyta</taxon>
        <taxon>Spermatophyta</taxon>
        <taxon>Magnoliopsida</taxon>
        <taxon>eudicotyledons</taxon>
        <taxon>Gunneridae</taxon>
        <taxon>Pentapetalae</taxon>
        <taxon>asterids</taxon>
        <taxon>lamiids</taxon>
        <taxon>Lamiales</taxon>
        <taxon>Oleaceae</taxon>
        <taxon>Forsythieae</taxon>
        <taxon>Forsythia</taxon>
    </lineage>
</organism>
<dbReference type="AlphaFoldDB" id="A0ABD1S1T3"/>
<dbReference type="Proteomes" id="UP001604277">
    <property type="component" value="Unassembled WGS sequence"/>
</dbReference>
<proteinExistence type="predicted"/>
<name>A0ABD1S1T3_9LAMI</name>
<comment type="caution">
    <text evidence="1">The sequence shown here is derived from an EMBL/GenBank/DDBJ whole genome shotgun (WGS) entry which is preliminary data.</text>
</comment>
<gene>
    <name evidence="1" type="ORF">Fot_37655</name>
</gene>
<keyword evidence="2" id="KW-1185">Reference proteome</keyword>
<sequence>MSCGLDHGAVLKPQVSRRQIGSKILDPVELAKVLGGRVMGPTRRRSKGCSFELSVFANTKVPKWEDLENTCLLLFSHQRPLVLHQCAEKEFHGYLNAEGPSKDFNEFGTKSAGLTR</sequence>
<evidence type="ECO:0000313" key="2">
    <source>
        <dbReference type="Proteomes" id="UP001604277"/>
    </source>
</evidence>
<protein>
    <submittedName>
        <fullName evidence="1">RanBP-type and C3HC4-type zinc finger-containing protein 1</fullName>
    </submittedName>
</protein>
<dbReference type="EMBL" id="JBFOLJ010000011">
    <property type="protein sequence ID" value="KAL2493898.1"/>
    <property type="molecule type" value="Genomic_DNA"/>
</dbReference>
<evidence type="ECO:0000313" key="1">
    <source>
        <dbReference type="EMBL" id="KAL2493898.1"/>
    </source>
</evidence>
<reference evidence="2" key="1">
    <citation type="submission" date="2024-07" db="EMBL/GenBank/DDBJ databases">
        <title>Two chromosome-level genome assemblies of Korean endemic species Abeliophyllum distichum and Forsythia ovata (Oleaceae).</title>
        <authorList>
            <person name="Jang H."/>
        </authorList>
    </citation>
    <scope>NUCLEOTIDE SEQUENCE [LARGE SCALE GENOMIC DNA]</scope>
</reference>
<accession>A0ABD1S1T3</accession>